<sequence length="560" mass="54528">MLRKLLVTTALAGVLATGAYAQDAAPTEPAAPEANQDMDSTSGAASTDTQASMDAPASGDYLQSLSDDQYLAANITGQSLYASDAQDAEAVATIDNYLVGSDGQIVAAIVTTSGDAAKTVAVPFDQISWSMNEDNEPRATMASGGSDLASMPAFTLPSEQQAATEGMASDGTAAGDMAATGGSATATDPAAGGASGTAATGGAATDTAASGTAATGTAATDAPATEPAATTDAAETSSTSDTPTMVGPDQYLTENVIGADVTTGAGDNAESFGEINNLVVSSSGEVVAGVIGVGGFLGIGEKDVAVPFDNLTLNRQEDGTPQVVYASDRAQLEEAPSFSGDRESDTAEGEQASGMSAESTAAATGAAAGAAATGAANSMEQAGDEVAQSTDNATDAMTETDASTSAASGAGTVDGVATENGAATSTGDTTMAADAQADMQPVDDTSTLTADDLIGTSVVGPTNDSVGDVGDIVLSPEGGIEAVIIDVGGFLGIGTKPVSVNLDDLQFMRDANGSLAVQTALTSEQLEAAPEFEEDAATGAAATGAAATTEPAAGTAEPAN</sequence>
<feature type="domain" description="PRC-barrel" evidence="3">
    <location>
        <begin position="449"/>
        <end position="501"/>
    </location>
</feature>
<dbReference type="Pfam" id="PF05239">
    <property type="entry name" value="PRC"/>
    <property type="match status" value="2"/>
</dbReference>
<feature type="chain" id="PRO_5045175740" evidence="2">
    <location>
        <begin position="22"/>
        <end position="560"/>
    </location>
</feature>
<evidence type="ECO:0000259" key="3">
    <source>
        <dbReference type="Pfam" id="PF05239"/>
    </source>
</evidence>
<proteinExistence type="predicted"/>
<feature type="region of interest" description="Disordered" evidence="1">
    <location>
        <begin position="333"/>
        <end position="361"/>
    </location>
</feature>
<feature type="compositionally biased region" description="Low complexity" evidence="1">
    <location>
        <begin position="22"/>
        <end position="34"/>
    </location>
</feature>
<keyword evidence="2" id="KW-0732">Signal</keyword>
<accession>A0ABU5HY08</accession>
<dbReference type="SUPFAM" id="SSF50346">
    <property type="entry name" value="PRC-barrel domain"/>
    <property type="match status" value="2"/>
</dbReference>
<feature type="region of interest" description="Disordered" evidence="1">
    <location>
        <begin position="375"/>
        <end position="427"/>
    </location>
</feature>
<dbReference type="RefSeq" id="WP_322184862.1">
    <property type="nucleotide sequence ID" value="NZ_JAXLPB010000001.1"/>
</dbReference>
<gene>
    <name evidence="4" type="ORF">U0C82_00655</name>
</gene>
<dbReference type="Proteomes" id="UP001294412">
    <property type="component" value="Unassembled WGS sequence"/>
</dbReference>
<dbReference type="InterPro" id="IPR027275">
    <property type="entry name" value="PRC-brl_dom"/>
</dbReference>
<evidence type="ECO:0000313" key="5">
    <source>
        <dbReference type="Proteomes" id="UP001294412"/>
    </source>
</evidence>
<feature type="compositionally biased region" description="Polar residues" evidence="1">
    <location>
        <begin position="37"/>
        <end position="52"/>
    </location>
</feature>
<evidence type="ECO:0000256" key="2">
    <source>
        <dbReference type="SAM" id="SignalP"/>
    </source>
</evidence>
<organism evidence="4 5">
    <name type="scientific">Fulvimarina uroteuthidis</name>
    <dbReference type="NCBI Taxonomy" id="3098149"/>
    <lineage>
        <taxon>Bacteria</taxon>
        <taxon>Pseudomonadati</taxon>
        <taxon>Pseudomonadota</taxon>
        <taxon>Alphaproteobacteria</taxon>
        <taxon>Hyphomicrobiales</taxon>
        <taxon>Aurantimonadaceae</taxon>
        <taxon>Fulvimarina</taxon>
    </lineage>
</organism>
<evidence type="ECO:0000313" key="4">
    <source>
        <dbReference type="EMBL" id="MDY8107658.1"/>
    </source>
</evidence>
<feature type="signal peptide" evidence="2">
    <location>
        <begin position="1"/>
        <end position="21"/>
    </location>
</feature>
<dbReference type="EMBL" id="JAXLPB010000001">
    <property type="protein sequence ID" value="MDY8107658.1"/>
    <property type="molecule type" value="Genomic_DNA"/>
</dbReference>
<feature type="region of interest" description="Disordered" evidence="1">
    <location>
        <begin position="159"/>
        <end position="249"/>
    </location>
</feature>
<feature type="compositionally biased region" description="Low complexity" evidence="1">
    <location>
        <begin position="393"/>
        <end position="418"/>
    </location>
</feature>
<feature type="domain" description="PRC-barrel" evidence="3">
    <location>
        <begin position="249"/>
        <end position="310"/>
    </location>
</feature>
<dbReference type="PANTHER" id="PTHR36505:SF1">
    <property type="entry name" value="BLR1072 PROTEIN"/>
    <property type="match status" value="1"/>
</dbReference>
<feature type="region of interest" description="Disordered" evidence="1">
    <location>
        <begin position="526"/>
        <end position="560"/>
    </location>
</feature>
<dbReference type="Gene3D" id="2.30.30.240">
    <property type="entry name" value="PRC-barrel domain"/>
    <property type="match status" value="3"/>
</dbReference>
<name>A0ABU5HY08_9HYPH</name>
<protein>
    <submittedName>
        <fullName evidence="4">PRC-barrel domain-containing protein</fullName>
    </submittedName>
</protein>
<comment type="caution">
    <text evidence="4">The sequence shown here is derived from an EMBL/GenBank/DDBJ whole genome shotgun (WGS) entry which is preliminary data.</text>
</comment>
<feature type="compositionally biased region" description="Low complexity" evidence="1">
    <location>
        <begin position="352"/>
        <end position="361"/>
    </location>
</feature>
<dbReference type="InterPro" id="IPR011033">
    <property type="entry name" value="PRC_barrel-like_sf"/>
</dbReference>
<feature type="compositionally biased region" description="Low complexity" evidence="1">
    <location>
        <begin position="537"/>
        <end position="560"/>
    </location>
</feature>
<dbReference type="PANTHER" id="PTHR36505">
    <property type="entry name" value="BLR1072 PROTEIN"/>
    <property type="match status" value="1"/>
</dbReference>
<reference evidence="4 5" key="1">
    <citation type="submission" date="2023-12" db="EMBL/GenBank/DDBJ databases">
        <title>Description of Novel Strain Fulvimarina sp. 2208YS6-2-32 isolated from Uroteuthis (Photololigo) edulis.</title>
        <authorList>
            <person name="Park J.-S."/>
        </authorList>
    </citation>
    <scope>NUCLEOTIDE SEQUENCE [LARGE SCALE GENOMIC DNA]</scope>
    <source>
        <strain evidence="4 5">2208YS6-2-32</strain>
    </source>
</reference>
<feature type="compositionally biased region" description="Low complexity" evidence="1">
    <location>
        <begin position="166"/>
        <end position="244"/>
    </location>
</feature>
<feature type="region of interest" description="Disordered" evidence="1">
    <location>
        <begin position="22"/>
        <end position="59"/>
    </location>
</feature>
<evidence type="ECO:0000256" key="1">
    <source>
        <dbReference type="SAM" id="MobiDB-lite"/>
    </source>
</evidence>
<keyword evidence="5" id="KW-1185">Reference proteome</keyword>